<evidence type="ECO:0000256" key="2">
    <source>
        <dbReference type="SAM" id="MobiDB-lite"/>
    </source>
</evidence>
<keyword evidence="1" id="KW-0472">Membrane</keyword>
<dbReference type="PROSITE" id="PS50969">
    <property type="entry name" value="FCP1"/>
    <property type="match status" value="1"/>
</dbReference>
<comment type="subunit">
    <text evidence="1">Component of the TIM23 complex.</text>
</comment>
<evidence type="ECO:0000313" key="5">
    <source>
        <dbReference type="Proteomes" id="UP000708148"/>
    </source>
</evidence>
<protein>
    <recommendedName>
        <fullName evidence="1">Mitochondrial import inner membrane translocase subunit TIM50</fullName>
    </recommendedName>
</protein>
<keyword evidence="1" id="KW-0812">Transmembrane</keyword>
<feature type="transmembrane region" description="Helical" evidence="1">
    <location>
        <begin position="51"/>
        <end position="74"/>
    </location>
</feature>
<proteinExistence type="inferred from homology"/>
<dbReference type="CDD" id="cd07521">
    <property type="entry name" value="HAD_FCP1-like"/>
    <property type="match status" value="1"/>
</dbReference>
<feature type="transmembrane region" description="Helical" evidence="1">
    <location>
        <begin position="20"/>
        <end position="39"/>
    </location>
</feature>
<dbReference type="GO" id="GO:0015031">
    <property type="term" value="P:protein transport"/>
    <property type="evidence" value="ECO:0007669"/>
    <property type="project" value="UniProtKB-KW"/>
</dbReference>
<dbReference type="AlphaFoldDB" id="A0A8S1IQN1"/>
<keyword evidence="1" id="KW-0809">Transit peptide</keyword>
<evidence type="ECO:0000259" key="3">
    <source>
        <dbReference type="PROSITE" id="PS50969"/>
    </source>
</evidence>
<dbReference type="InterPro" id="IPR004274">
    <property type="entry name" value="FCP1_dom"/>
</dbReference>
<comment type="subcellular location">
    <subcellularLocation>
        <location evidence="1">Mitochondrion inner membrane</location>
        <topology evidence="1">Single-pass membrane protein</topology>
    </subcellularLocation>
</comment>
<keyword evidence="1" id="KW-0811">Translocation</keyword>
<sequence length="377" mass="41279">MLGGGMSASATLEVAPMKGIGSVLPLLAAYALCMLWQWVGDLWRSRAHAEWQWAWGKVAALWLGAAVVSARWPMARRRDSRRQRGEGEAAAQGSEFETRESGGSGKGMSRENGQKILENISPVGKSAVPKVACKRGCQPSLLQSRGIRPPSSKTMTVVVDLDHTLLACYPLASVPRDVLAAVDSGKVRGTRFQTRDGASVVLAARPGVEEFLTRVSDFAELVLFTAGEEAYAQPLVQWLDPTGSLFSACLFRDATVRTRYHENVKDLWALGRDLSKTVLVDDKPLAGHLQPFNLLPCPPFLGDPYDSGLLGTVLPCLEVLQGVEDVRPALRRGFRTDEYFKSCRIPGEYLRRAVANQGCTCHLQLKPVSHEYLELMS</sequence>
<dbReference type="InterPro" id="IPR036412">
    <property type="entry name" value="HAD-like_sf"/>
</dbReference>
<accession>A0A8S1IQN1</accession>
<dbReference type="PANTHER" id="PTHR12210">
    <property type="entry name" value="DULLARD PROTEIN PHOSPHATASE"/>
    <property type="match status" value="1"/>
</dbReference>
<feature type="region of interest" description="Disordered" evidence="2">
    <location>
        <begin position="76"/>
        <end position="111"/>
    </location>
</feature>
<dbReference type="OrthoDB" id="277011at2759"/>
<dbReference type="SUPFAM" id="SSF56784">
    <property type="entry name" value="HAD-like"/>
    <property type="match status" value="1"/>
</dbReference>
<gene>
    <name evidence="4" type="ORF">OSTQU699_LOCUS2459</name>
</gene>
<reference evidence="4" key="1">
    <citation type="submission" date="2020-12" db="EMBL/GenBank/DDBJ databases">
        <authorList>
            <person name="Iha C."/>
        </authorList>
    </citation>
    <scope>NUCLEOTIDE SEQUENCE</scope>
</reference>
<keyword evidence="5" id="KW-1185">Reference proteome</keyword>
<keyword evidence="1" id="KW-0653">Protein transport</keyword>
<evidence type="ECO:0000313" key="4">
    <source>
        <dbReference type="EMBL" id="CAD7697098.1"/>
    </source>
</evidence>
<feature type="domain" description="FCP1 homology" evidence="3">
    <location>
        <begin position="150"/>
        <end position="320"/>
    </location>
</feature>
<comment type="caution">
    <text evidence="1">Lacks conserved residue(s) required for the propagation of feature annotation.</text>
</comment>
<dbReference type="SMART" id="SM00577">
    <property type="entry name" value="CPDc"/>
    <property type="match status" value="1"/>
</dbReference>
<dbReference type="Gene3D" id="3.40.50.1000">
    <property type="entry name" value="HAD superfamily/HAD-like"/>
    <property type="match status" value="1"/>
</dbReference>
<dbReference type="InterPro" id="IPR023214">
    <property type="entry name" value="HAD_sf"/>
</dbReference>
<dbReference type="GO" id="GO:0005744">
    <property type="term" value="C:TIM23 mitochondrial import inner membrane translocase complex"/>
    <property type="evidence" value="ECO:0007669"/>
    <property type="project" value="UniProtKB-UniRule"/>
</dbReference>
<dbReference type="EMBL" id="CAJHUC010000601">
    <property type="protein sequence ID" value="CAD7697098.1"/>
    <property type="molecule type" value="Genomic_DNA"/>
</dbReference>
<keyword evidence="1" id="KW-0496">Mitochondrion</keyword>
<comment type="function">
    <text evidence="1">Essential component of the TIM23 complex, a complex that mediates the translocation of transit peptide-containing proteins across the mitochondrial inner membrane.</text>
</comment>
<evidence type="ECO:0000256" key="1">
    <source>
        <dbReference type="RuleBase" id="RU365079"/>
    </source>
</evidence>
<dbReference type="InterPro" id="IPR050365">
    <property type="entry name" value="TIM50"/>
</dbReference>
<comment type="caution">
    <text evidence="4">The sequence shown here is derived from an EMBL/GenBank/DDBJ whole genome shotgun (WGS) entry which is preliminary data.</text>
</comment>
<keyword evidence="1" id="KW-1133">Transmembrane helix</keyword>
<dbReference type="Pfam" id="PF03031">
    <property type="entry name" value="NIF"/>
    <property type="match status" value="1"/>
</dbReference>
<organism evidence="4 5">
    <name type="scientific">Ostreobium quekettii</name>
    <dbReference type="NCBI Taxonomy" id="121088"/>
    <lineage>
        <taxon>Eukaryota</taxon>
        <taxon>Viridiplantae</taxon>
        <taxon>Chlorophyta</taxon>
        <taxon>core chlorophytes</taxon>
        <taxon>Ulvophyceae</taxon>
        <taxon>TCBD clade</taxon>
        <taxon>Bryopsidales</taxon>
        <taxon>Ostreobineae</taxon>
        <taxon>Ostreobiaceae</taxon>
        <taxon>Ostreobium</taxon>
    </lineage>
</organism>
<dbReference type="Proteomes" id="UP000708148">
    <property type="component" value="Unassembled WGS sequence"/>
</dbReference>
<name>A0A8S1IQN1_9CHLO</name>
<comment type="similarity">
    <text evidence="1">Belongs to the TIM50 family.</text>
</comment>
<keyword evidence="1" id="KW-0813">Transport</keyword>